<dbReference type="EMBL" id="QQWO01000031">
    <property type="protein sequence ID" value="RSU97850.1"/>
    <property type="molecule type" value="Genomic_DNA"/>
</dbReference>
<reference evidence="3" key="2">
    <citation type="submission" date="2016-12" db="EMBL/GenBank/DDBJ databases">
        <title>Whole genome sequencing of Sphingomonas sp. ABOJV.</title>
        <authorList>
            <person name="Conlan S."/>
            <person name="Thomas P.J."/>
            <person name="Mullikin J."/>
            <person name="Palmore T.N."/>
            <person name="Frank K.M."/>
            <person name="Segre J.A."/>
        </authorList>
    </citation>
    <scope>NUCLEOTIDE SEQUENCE [LARGE SCALE GENOMIC DNA]</scope>
    <source>
        <strain evidence="3">ABOJV</strain>
    </source>
</reference>
<dbReference type="RefSeq" id="WP_075152461.1">
    <property type="nucleotide sequence ID" value="NZ_CP018820.1"/>
</dbReference>
<dbReference type="STRING" id="93064.BRX40_17415"/>
<name>A0A1L6JDF2_9SPHN</name>
<dbReference type="InterPro" id="IPR036844">
    <property type="entry name" value="Hint_dom_sf"/>
</dbReference>
<gene>
    <name evidence="1" type="ORF">BRX40_17415</name>
    <name evidence="2" type="ORF">CA257_22320</name>
</gene>
<sequence length="557" mass="58797">MEALPELSTTDLDTLHDLWQGLPPGQAKALDPRDSQQNQAIRISLEAGGFTAEKYPALFAALDAAPPSDPPADALMLVDAGPTADGKATATVWTSAGGDVLMLGGVLFAFDRETGALVACGENSALSSGFLSCPTRGALAAAAPSDGMKLLQLSHATDPAGNSRFFAMATEADTGQGIQATVTQPVISKSGHTVVEICVGRMNGYQNNDCDYIYLNPSSVGNITQPNLICPFVGSAALSGTPNLSALTVSNLLTNIVVDDGSGGSWTIPRDSQYTTDMALVAGVHQGSPPNVVTWSYPYDGPNTYYANTASLVYQVSNLQSEIVSYFYFMFDIPMQNGQPNQTFYVCSKNSPEAHSVNCTTIDNLMFWWHCAVQGTQVTLESGETLPIEEINNGHRVRSADGRAWQVRATRHGAHQSGGDASGTAAVYTLETDNGLSLSASGAHLIAMADGSFAQICDLAEGDEVLTIDGAASVTGNNVIPYDGFCYSLAIGSVDEVTGSDYPTDAAVYFTGGIGSGDHLAMRSHTLKRRNDLDAILARAPEHLHTDCRSAFAHRRF</sequence>
<dbReference type="Gene3D" id="2.170.16.10">
    <property type="entry name" value="Hedgehog/Intein (Hint) domain"/>
    <property type="match status" value="1"/>
</dbReference>
<accession>A0A1L6JDF2</accession>
<protein>
    <recommendedName>
        <fullName evidence="5">Hint domain-containing protein</fullName>
    </recommendedName>
</protein>
<dbReference type="EMBL" id="CP018820">
    <property type="protein sequence ID" value="APR53949.1"/>
    <property type="molecule type" value="Genomic_DNA"/>
</dbReference>
<dbReference type="Proteomes" id="UP000185161">
    <property type="component" value="Chromosome"/>
</dbReference>
<organism evidence="1 3">
    <name type="scientific">Sphingomonas koreensis</name>
    <dbReference type="NCBI Taxonomy" id="93064"/>
    <lineage>
        <taxon>Bacteria</taxon>
        <taxon>Pseudomonadati</taxon>
        <taxon>Pseudomonadota</taxon>
        <taxon>Alphaproteobacteria</taxon>
        <taxon>Sphingomonadales</taxon>
        <taxon>Sphingomonadaceae</taxon>
        <taxon>Sphingomonas</taxon>
    </lineage>
</organism>
<dbReference type="KEGG" id="skr:BRX40_17415"/>
<dbReference type="Proteomes" id="UP000286681">
    <property type="component" value="Unassembled WGS sequence"/>
</dbReference>
<evidence type="ECO:0000313" key="1">
    <source>
        <dbReference type="EMBL" id="APR53949.1"/>
    </source>
</evidence>
<dbReference type="SUPFAM" id="SSF51294">
    <property type="entry name" value="Hedgehog/intein (Hint) domain"/>
    <property type="match status" value="1"/>
</dbReference>
<reference evidence="2 4" key="3">
    <citation type="submission" date="2018-07" db="EMBL/GenBank/DDBJ databases">
        <title>Genomic and Epidemiologic Investigation of an Indolent Hospital Outbreak.</title>
        <authorList>
            <person name="Johnson R.C."/>
            <person name="Deming C."/>
            <person name="Conlan S."/>
            <person name="Zellmer C.J."/>
            <person name="Michelin A.V."/>
            <person name="Lee-Lin S."/>
            <person name="Thomas P.J."/>
            <person name="Park M."/>
            <person name="Weingarten R.A."/>
            <person name="Less J."/>
            <person name="Dekker J.P."/>
            <person name="Frank K.M."/>
            <person name="Musser K.A."/>
            <person name="Mcquiston J.R."/>
            <person name="Henderson D.K."/>
            <person name="Lau A.F."/>
            <person name="Palmore T.N."/>
            <person name="Segre J.A."/>
        </authorList>
    </citation>
    <scope>NUCLEOTIDE SEQUENCE [LARGE SCALE GENOMIC DNA]</scope>
    <source>
        <strain evidence="2 4">SK-NIH.Env10_0317</strain>
    </source>
</reference>
<proteinExistence type="predicted"/>
<evidence type="ECO:0008006" key="5">
    <source>
        <dbReference type="Google" id="ProtNLM"/>
    </source>
</evidence>
<evidence type="ECO:0000313" key="2">
    <source>
        <dbReference type="EMBL" id="RSU97850.1"/>
    </source>
</evidence>
<evidence type="ECO:0000313" key="3">
    <source>
        <dbReference type="Proteomes" id="UP000185161"/>
    </source>
</evidence>
<evidence type="ECO:0000313" key="4">
    <source>
        <dbReference type="Proteomes" id="UP000286681"/>
    </source>
</evidence>
<dbReference type="AlphaFoldDB" id="A0A1L6JDF2"/>
<reference evidence="1" key="1">
    <citation type="submission" date="2016-12" db="EMBL/GenBank/DDBJ databases">
        <title>Whole genome sequencing of Sphingomonas koreensis.</title>
        <authorList>
            <person name="Conlan S."/>
            <person name="Thomas P.J."/>
            <person name="Mullikin J."/>
            <person name="Palmore T.N."/>
            <person name="Frank K.M."/>
            <person name="Segre J.A."/>
        </authorList>
    </citation>
    <scope>NUCLEOTIDE SEQUENCE</scope>
    <source>
        <strain evidence="1">ABOJV</strain>
    </source>
</reference>
<dbReference type="GeneID" id="44134337"/>
<keyword evidence="3" id="KW-1185">Reference proteome</keyword>
<dbReference type="OrthoDB" id="6305173at2"/>